<dbReference type="Proteomes" id="UP001151760">
    <property type="component" value="Unassembled WGS sequence"/>
</dbReference>
<reference evidence="2" key="2">
    <citation type="submission" date="2022-01" db="EMBL/GenBank/DDBJ databases">
        <authorList>
            <person name="Yamashiro T."/>
            <person name="Shiraishi A."/>
            <person name="Satake H."/>
            <person name="Nakayama K."/>
        </authorList>
    </citation>
    <scope>NUCLEOTIDE SEQUENCE</scope>
</reference>
<name>A0ABQ5IYT9_9ASTR</name>
<feature type="compositionally biased region" description="Polar residues" evidence="1">
    <location>
        <begin position="60"/>
        <end position="77"/>
    </location>
</feature>
<evidence type="ECO:0000313" key="3">
    <source>
        <dbReference type="Proteomes" id="UP001151760"/>
    </source>
</evidence>
<protein>
    <submittedName>
        <fullName evidence="2">Uncharacterized protein</fullName>
    </submittedName>
</protein>
<feature type="region of interest" description="Disordered" evidence="1">
    <location>
        <begin position="1"/>
        <end position="109"/>
    </location>
</feature>
<reference evidence="2" key="1">
    <citation type="journal article" date="2022" name="Int. J. Mol. Sci.">
        <title>Draft Genome of Tanacetum Coccineum: Genomic Comparison of Closely Related Tanacetum-Family Plants.</title>
        <authorList>
            <person name="Yamashiro T."/>
            <person name="Shiraishi A."/>
            <person name="Nakayama K."/>
            <person name="Satake H."/>
        </authorList>
    </citation>
    <scope>NUCLEOTIDE SEQUENCE</scope>
</reference>
<proteinExistence type="predicted"/>
<gene>
    <name evidence="2" type="ORF">Tco_1121052</name>
</gene>
<feature type="compositionally biased region" description="Polar residues" evidence="1">
    <location>
        <begin position="1"/>
        <end position="14"/>
    </location>
</feature>
<organism evidence="2 3">
    <name type="scientific">Tanacetum coccineum</name>
    <dbReference type="NCBI Taxonomy" id="301880"/>
    <lineage>
        <taxon>Eukaryota</taxon>
        <taxon>Viridiplantae</taxon>
        <taxon>Streptophyta</taxon>
        <taxon>Embryophyta</taxon>
        <taxon>Tracheophyta</taxon>
        <taxon>Spermatophyta</taxon>
        <taxon>Magnoliopsida</taxon>
        <taxon>eudicotyledons</taxon>
        <taxon>Gunneridae</taxon>
        <taxon>Pentapetalae</taxon>
        <taxon>asterids</taxon>
        <taxon>campanulids</taxon>
        <taxon>Asterales</taxon>
        <taxon>Asteraceae</taxon>
        <taxon>Asteroideae</taxon>
        <taxon>Anthemideae</taxon>
        <taxon>Anthemidinae</taxon>
        <taxon>Tanacetum</taxon>
    </lineage>
</organism>
<dbReference type="EMBL" id="BQNB010021267">
    <property type="protein sequence ID" value="GJU04622.1"/>
    <property type="molecule type" value="Genomic_DNA"/>
</dbReference>
<accession>A0ABQ5IYT9</accession>
<keyword evidence="3" id="KW-1185">Reference proteome</keyword>
<feature type="compositionally biased region" description="Low complexity" evidence="1">
    <location>
        <begin position="83"/>
        <end position="103"/>
    </location>
</feature>
<evidence type="ECO:0000256" key="1">
    <source>
        <dbReference type="SAM" id="MobiDB-lite"/>
    </source>
</evidence>
<sequence>MPVSPRTTLHSTTAVLDHPETPLAFKRSAIYDPTPRPHPGTHTTPQSSLSPPHDSHHAPINQTHSADPSRATPSHTLSRMPRSPHSLVPSPLVPSGHPSLHPLRVSLSR</sequence>
<evidence type="ECO:0000313" key="2">
    <source>
        <dbReference type="EMBL" id="GJU04622.1"/>
    </source>
</evidence>
<comment type="caution">
    <text evidence="2">The sequence shown here is derived from an EMBL/GenBank/DDBJ whole genome shotgun (WGS) entry which is preliminary data.</text>
</comment>